<protein>
    <submittedName>
        <fullName evidence="5">Uncharacterized protein</fullName>
    </submittedName>
</protein>
<evidence type="ECO:0000259" key="3">
    <source>
        <dbReference type="Pfam" id="PF20160"/>
    </source>
</evidence>
<evidence type="ECO:0000313" key="5">
    <source>
        <dbReference type="EMBL" id="ESW06518.1"/>
    </source>
</evidence>
<dbReference type="GO" id="GO:0006952">
    <property type="term" value="P:defense response"/>
    <property type="evidence" value="ECO:0007669"/>
    <property type="project" value="InterPro"/>
</dbReference>
<evidence type="ECO:0000256" key="2">
    <source>
        <dbReference type="ARBA" id="ARBA00022737"/>
    </source>
</evidence>
<dbReference type="PROSITE" id="PS51450">
    <property type="entry name" value="LRR"/>
    <property type="match status" value="1"/>
</dbReference>
<dbReference type="InterPro" id="IPR058192">
    <property type="entry name" value="WHD_ROQ1-like"/>
</dbReference>
<dbReference type="InterPro" id="IPR044974">
    <property type="entry name" value="Disease_R_plants"/>
</dbReference>
<keyword evidence="1" id="KW-0433">Leucine-rich repeat</keyword>
<dbReference type="InterPro" id="IPR045344">
    <property type="entry name" value="C-JID"/>
</dbReference>
<dbReference type="GO" id="GO:0043531">
    <property type="term" value="F:ADP binding"/>
    <property type="evidence" value="ECO:0007669"/>
    <property type="project" value="InterPro"/>
</dbReference>
<dbReference type="SMR" id="V7API7"/>
<feature type="domain" description="C-JID" evidence="3">
    <location>
        <begin position="566"/>
        <end position="710"/>
    </location>
</feature>
<evidence type="ECO:0000313" key="6">
    <source>
        <dbReference type="Proteomes" id="UP000000226"/>
    </source>
</evidence>
<name>V7API7_PHAVU</name>
<dbReference type="Pfam" id="PF20160">
    <property type="entry name" value="C-JID"/>
    <property type="match status" value="1"/>
</dbReference>
<keyword evidence="2" id="KW-0677">Repeat</keyword>
<dbReference type="InterPro" id="IPR042197">
    <property type="entry name" value="Apaf_helical"/>
</dbReference>
<keyword evidence="6" id="KW-1185">Reference proteome</keyword>
<accession>V7API7</accession>
<proteinExistence type="predicted"/>
<dbReference type="eggNOG" id="ENOG502R41B">
    <property type="taxonomic scope" value="Eukaryota"/>
</dbReference>
<dbReference type="Gene3D" id="3.80.10.10">
    <property type="entry name" value="Ribonuclease Inhibitor"/>
    <property type="match status" value="2"/>
</dbReference>
<feature type="domain" description="Disease resistance protein Roq1-like winged-helix" evidence="4">
    <location>
        <begin position="139"/>
        <end position="208"/>
    </location>
</feature>
<dbReference type="Proteomes" id="UP000000226">
    <property type="component" value="Chromosome 10"/>
</dbReference>
<dbReference type="AlphaFoldDB" id="V7API7"/>
<dbReference type="SUPFAM" id="SSF52540">
    <property type="entry name" value="P-loop containing nucleoside triphosphate hydrolases"/>
    <property type="match status" value="1"/>
</dbReference>
<evidence type="ECO:0000256" key="1">
    <source>
        <dbReference type="ARBA" id="ARBA00022614"/>
    </source>
</evidence>
<sequence length="715" mass="83249">MQKQKLVVPIAAKTLFTGNRDIRRCVGGGSRIIIISRDEHILKTHKVDDVYQVQPLREKNAMQLFCKNAFKVNYILGDYVNLACDVLFHAQGHPLAIEVIGSSLFGRNVSQWRSALDRLRHNKDRNIVDVLRISFDHLEEDKKEIFLDIACFIADNIHGKGDVEKFLSFHGFDYANGILAVIEKSLITCEYGDICMHRLLMDLGKSVATENLEVIYIEKHLNLLHLRDVKFSRSLNHLLNELAYFNWREYSFKCLPQSFQPEKLVELHLFGSSIKQLWKGIKPLHNLKLLNLSFNKYLVEMSDVREALNLERIYLEGCIKLEKLNPLIGLLRSLAILNLRNCKNLVSLSNTILGLYSLEYLNVSGCSKLYNNELLDEQRNTRHLKKLCLAEAPILSQSTSFFINKMLLRPSNLLLPSIPTFPCLLTCLRELDLSFCNLIRIPDAIGKLRCLERLNLKGNNFTKLPNLHNLVRLYHLNLQHCKQFTHLPVLPLQTECSSEIFKLPLSYYKDEDLVGLMIYNCPKLVEREHCTSFIFSWMIQIFQSFEARCFENRQFNFRTPCVGSVIPGSEIPRWFNNQFVVSMDNSIRIDVSPLMHDNNCIGVICCAIFHIDFGGSYDKVIYHKAKIPPVDLRGDLVIDQSYHLWLFYLSRQEFFAEHCNWRWYSFHNGVIGMEFRELIRDWSQIGSIEKQYVKAYINKYGYRWVYEKDQQLPNT</sequence>
<dbReference type="Gene3D" id="1.10.8.430">
    <property type="entry name" value="Helical domain of apoptotic protease-activating factors"/>
    <property type="match status" value="1"/>
</dbReference>
<reference evidence="6" key="1">
    <citation type="journal article" date="2014" name="Nat. Genet.">
        <title>A reference genome for common bean and genome-wide analysis of dual domestications.</title>
        <authorList>
            <person name="Schmutz J."/>
            <person name="McClean P.E."/>
            <person name="Mamidi S."/>
            <person name="Wu G.A."/>
            <person name="Cannon S.B."/>
            <person name="Grimwood J."/>
            <person name="Jenkins J."/>
            <person name="Shu S."/>
            <person name="Song Q."/>
            <person name="Chavarro C."/>
            <person name="Torres-Torres M."/>
            <person name="Geffroy V."/>
            <person name="Moghaddam S.M."/>
            <person name="Gao D."/>
            <person name="Abernathy B."/>
            <person name="Barry K."/>
            <person name="Blair M."/>
            <person name="Brick M.A."/>
            <person name="Chovatia M."/>
            <person name="Gepts P."/>
            <person name="Goodstein D.M."/>
            <person name="Gonzales M."/>
            <person name="Hellsten U."/>
            <person name="Hyten D.L."/>
            <person name="Jia G."/>
            <person name="Kelly J.D."/>
            <person name="Kudrna D."/>
            <person name="Lee R."/>
            <person name="Richard M.M."/>
            <person name="Miklas P.N."/>
            <person name="Osorno J.M."/>
            <person name="Rodrigues J."/>
            <person name="Thareau V."/>
            <person name="Urrea C.A."/>
            <person name="Wang M."/>
            <person name="Yu Y."/>
            <person name="Zhang M."/>
            <person name="Wing R.A."/>
            <person name="Cregan P.B."/>
            <person name="Rokhsar D.S."/>
            <person name="Jackson S.A."/>
        </authorList>
    </citation>
    <scope>NUCLEOTIDE SEQUENCE [LARGE SCALE GENOMIC DNA]</scope>
    <source>
        <strain evidence="6">cv. G19833</strain>
    </source>
</reference>
<feature type="non-terminal residue" evidence="5">
    <location>
        <position position="715"/>
    </location>
</feature>
<dbReference type="InterPro" id="IPR027417">
    <property type="entry name" value="P-loop_NTPase"/>
</dbReference>
<organism evidence="5 6">
    <name type="scientific">Phaseolus vulgaris</name>
    <name type="common">Kidney bean</name>
    <name type="synonym">French bean</name>
    <dbReference type="NCBI Taxonomy" id="3885"/>
    <lineage>
        <taxon>Eukaryota</taxon>
        <taxon>Viridiplantae</taxon>
        <taxon>Streptophyta</taxon>
        <taxon>Embryophyta</taxon>
        <taxon>Tracheophyta</taxon>
        <taxon>Spermatophyta</taxon>
        <taxon>Magnoliopsida</taxon>
        <taxon>eudicotyledons</taxon>
        <taxon>Gunneridae</taxon>
        <taxon>Pentapetalae</taxon>
        <taxon>rosids</taxon>
        <taxon>fabids</taxon>
        <taxon>Fabales</taxon>
        <taxon>Fabaceae</taxon>
        <taxon>Papilionoideae</taxon>
        <taxon>50 kb inversion clade</taxon>
        <taxon>NPAAA clade</taxon>
        <taxon>indigoferoid/millettioid clade</taxon>
        <taxon>Phaseoleae</taxon>
        <taxon>Phaseolus</taxon>
    </lineage>
</organism>
<dbReference type="PRINTS" id="PR00364">
    <property type="entry name" value="DISEASERSIST"/>
</dbReference>
<dbReference type="InterPro" id="IPR032675">
    <property type="entry name" value="LRR_dom_sf"/>
</dbReference>
<dbReference type="OrthoDB" id="1435707at2759"/>
<evidence type="ECO:0000259" key="4">
    <source>
        <dbReference type="Pfam" id="PF23282"/>
    </source>
</evidence>
<dbReference type="PANTHER" id="PTHR11017">
    <property type="entry name" value="LEUCINE-RICH REPEAT-CONTAINING PROTEIN"/>
    <property type="match status" value="1"/>
</dbReference>
<dbReference type="GO" id="GO:0061809">
    <property type="term" value="F:NAD+ nucleosidase activity, cyclic ADP-ribose generating"/>
    <property type="evidence" value="ECO:0007669"/>
    <property type="project" value="UniProtKB-EC"/>
</dbReference>
<dbReference type="InterPro" id="IPR001611">
    <property type="entry name" value="Leu-rich_rpt"/>
</dbReference>
<dbReference type="PANTHER" id="PTHR11017:SF259">
    <property type="entry name" value="ADP-RIBOSYL CYCLASE_CYCLIC ADP-RIBOSE HYDROLASE"/>
    <property type="match status" value="1"/>
</dbReference>
<dbReference type="EMBL" id="CM002297">
    <property type="protein sequence ID" value="ESW06518.1"/>
    <property type="molecule type" value="Genomic_DNA"/>
</dbReference>
<dbReference type="Gramene" id="ESW06518">
    <property type="protein sequence ID" value="ESW06518"/>
    <property type="gene ID" value="PHAVU_010G054700g"/>
</dbReference>
<dbReference type="SUPFAM" id="SSF52058">
    <property type="entry name" value="L domain-like"/>
    <property type="match status" value="1"/>
</dbReference>
<dbReference type="OMA" id="GMEFREL"/>
<gene>
    <name evidence="5" type="ORF">PHAVU_010G054700g</name>
</gene>
<dbReference type="Pfam" id="PF23282">
    <property type="entry name" value="WHD_ROQ1"/>
    <property type="match status" value="1"/>
</dbReference>